<evidence type="ECO:0000256" key="1">
    <source>
        <dbReference type="SAM" id="MobiDB-lite"/>
    </source>
</evidence>
<feature type="compositionally biased region" description="Low complexity" evidence="1">
    <location>
        <begin position="122"/>
        <end position="133"/>
    </location>
</feature>
<feature type="region of interest" description="Disordered" evidence="1">
    <location>
        <begin position="458"/>
        <end position="507"/>
    </location>
</feature>
<gene>
    <name evidence="2" type="ORF">PCON_08044</name>
</gene>
<evidence type="ECO:0000313" key="2">
    <source>
        <dbReference type="EMBL" id="CCX30052.1"/>
    </source>
</evidence>
<dbReference type="EMBL" id="HF935415">
    <property type="protein sequence ID" value="CCX30052.1"/>
    <property type="molecule type" value="Genomic_DNA"/>
</dbReference>
<feature type="compositionally biased region" description="Pro residues" evidence="1">
    <location>
        <begin position="289"/>
        <end position="298"/>
    </location>
</feature>
<name>U4LES4_PYROM</name>
<feature type="compositionally biased region" description="Low complexity" evidence="1">
    <location>
        <begin position="190"/>
        <end position="203"/>
    </location>
</feature>
<feature type="region of interest" description="Disordered" evidence="1">
    <location>
        <begin position="530"/>
        <end position="599"/>
    </location>
</feature>
<dbReference type="AlphaFoldDB" id="U4LES4"/>
<feature type="region of interest" description="Disordered" evidence="1">
    <location>
        <begin position="22"/>
        <end position="83"/>
    </location>
</feature>
<feature type="region of interest" description="Disordered" evidence="1">
    <location>
        <begin position="331"/>
        <end position="359"/>
    </location>
</feature>
<feature type="region of interest" description="Disordered" evidence="1">
    <location>
        <begin position="100"/>
        <end position="147"/>
    </location>
</feature>
<feature type="compositionally biased region" description="Basic and acidic residues" evidence="1">
    <location>
        <begin position="557"/>
        <end position="577"/>
    </location>
</feature>
<dbReference type="OrthoDB" id="3360904at2759"/>
<keyword evidence="3" id="KW-1185">Reference proteome</keyword>
<feature type="region of interest" description="Disordered" evidence="1">
    <location>
        <begin position="165"/>
        <end position="311"/>
    </location>
</feature>
<feature type="region of interest" description="Disordered" evidence="1">
    <location>
        <begin position="405"/>
        <end position="436"/>
    </location>
</feature>
<feature type="compositionally biased region" description="Low complexity" evidence="1">
    <location>
        <begin position="245"/>
        <end position="263"/>
    </location>
</feature>
<sequence length="940" mass="102029">MDIPYPSPLVSIQNLENYRTNSTANQLPNSTSASVSLPQGYPPQRSRVANTSAATNPMMPYPTANSQPGPNYGHPRQRPVARDDPNIDVMHMTEQYSGQLMSNHSLPNPRANPVSNRPPNPTSGSYPYSYSSPLNPPALNPPRQNNQTANYAANMTAVSTANLQQNRPPHLPANSAPALPQYRPTPQPRPRNNNANYAAAMNNSPLLSMNSTPNLQQTTRSPLLPVNSSPMLPHDRQVKYPRQINHSGNHANHGAATNNSNHSPLLPVNSTSNRPSLHMNNSSPNLRTKPPPDPPPNPNHGNPPKRSRPTSTLVDEAALWDYGVLMSDVDQQRAPPSTTTPFPYNIPAPHSGPASSLTTTDAPFPYNITAPHYSPNQSPAPSSPTTAYPLNLPVTTQTQLPINSAANSFSTNNFGKSPSPAYQQPQYNSSLSRNDFNSASQKDFASIPVTATSQRNEFAVPNLPAATASPRKRRGETLPVTLPNQNQNQQNHNFPAASPQQRYRDAVSEAPEIDNTLTALQKRRQLAAGRSNLGPLPLPGPNNDNINNQDGTVDPRGTLDPRNTVDSRGTLDPRGTVDPRGGTLDPRGINPGETVNPGAIQRESTVNPEVIQPRAVPASPEMQKLRRIAAALDGPIISRPQQQVAQMQMTPKMSQAQAQVQAQAQTSQVQAPMPTMVEVSTPAPMSPARRRYYAAIRGEYRFPIPLLELCQSTASNAKNSSNASNQRTDRTTTTNLSISIPFSTPQLKELVLNGFMKRHSTWLHPWGQAAEVIQAADMNFRNPRWSEYVEEFCQAFCGVEFGLEGVGVKLDCGFVVGGRGETDGDTDADGDMMEGFGKIFRPTTTTTTTATADPQPFGKMLIILPSPHSVRLEIGREGQDTGYALQSEIGNLTIGIWYHGALPQVWTNGTVLCLLYELLPPSAGCDEGMLQIPAVEEDGR</sequence>
<dbReference type="OMA" id="ANYAANM"/>
<dbReference type="Proteomes" id="UP000018144">
    <property type="component" value="Unassembled WGS sequence"/>
</dbReference>
<evidence type="ECO:0000313" key="3">
    <source>
        <dbReference type="Proteomes" id="UP000018144"/>
    </source>
</evidence>
<reference evidence="2 3" key="1">
    <citation type="journal article" date="2013" name="PLoS Genet.">
        <title>The genome and development-dependent transcriptomes of Pyronema confluens: a window into fungal evolution.</title>
        <authorList>
            <person name="Traeger S."/>
            <person name="Altegoer F."/>
            <person name="Freitag M."/>
            <person name="Gabaldon T."/>
            <person name="Kempken F."/>
            <person name="Kumar A."/>
            <person name="Marcet-Houben M."/>
            <person name="Poggeler S."/>
            <person name="Stajich J.E."/>
            <person name="Nowrousian M."/>
        </authorList>
    </citation>
    <scope>NUCLEOTIDE SEQUENCE [LARGE SCALE GENOMIC DNA]</scope>
    <source>
        <strain evidence="3">CBS 100304</strain>
        <tissue evidence="2">Vegetative mycelium</tissue>
    </source>
</reference>
<feature type="compositionally biased region" description="Polar residues" evidence="1">
    <location>
        <begin position="420"/>
        <end position="436"/>
    </location>
</feature>
<feature type="compositionally biased region" description="Low complexity" evidence="1">
    <location>
        <begin position="405"/>
        <end position="414"/>
    </location>
</feature>
<feature type="compositionally biased region" description="Polar residues" evidence="1">
    <location>
        <begin position="22"/>
        <end position="37"/>
    </location>
</feature>
<feature type="compositionally biased region" description="Polar residues" evidence="1">
    <location>
        <begin position="268"/>
        <end position="283"/>
    </location>
</feature>
<feature type="compositionally biased region" description="Polar residues" evidence="1">
    <location>
        <begin position="204"/>
        <end position="230"/>
    </location>
</feature>
<proteinExistence type="predicted"/>
<feature type="compositionally biased region" description="Low complexity" evidence="1">
    <location>
        <begin position="541"/>
        <end position="551"/>
    </location>
</feature>
<protein>
    <submittedName>
        <fullName evidence="2">Uncharacterized protein</fullName>
    </submittedName>
</protein>
<organism evidence="2 3">
    <name type="scientific">Pyronema omphalodes (strain CBS 100304)</name>
    <name type="common">Pyronema confluens</name>
    <dbReference type="NCBI Taxonomy" id="1076935"/>
    <lineage>
        <taxon>Eukaryota</taxon>
        <taxon>Fungi</taxon>
        <taxon>Dikarya</taxon>
        <taxon>Ascomycota</taxon>
        <taxon>Pezizomycotina</taxon>
        <taxon>Pezizomycetes</taxon>
        <taxon>Pezizales</taxon>
        <taxon>Pyronemataceae</taxon>
        <taxon>Pyronema</taxon>
    </lineage>
</organism>
<accession>U4LES4</accession>